<dbReference type="Pfam" id="PF22505">
    <property type="entry name" value="RNase_J_b_CASP"/>
    <property type="match status" value="1"/>
</dbReference>
<reference evidence="16" key="1">
    <citation type="submission" date="2022-12" db="EMBL/GenBank/DDBJ databases">
        <title>Reference genome sequencing for broad-spectrum identification of bacterial and archaeal isolates by mass spectrometry.</title>
        <authorList>
            <person name="Sekiguchi Y."/>
            <person name="Tourlousse D.M."/>
        </authorList>
    </citation>
    <scope>NUCLEOTIDE SEQUENCE</scope>
    <source>
        <strain evidence="16">10succ1</strain>
    </source>
</reference>
<evidence type="ECO:0000313" key="16">
    <source>
        <dbReference type="EMBL" id="GLI57582.1"/>
    </source>
</evidence>
<dbReference type="SUPFAM" id="SSF56281">
    <property type="entry name" value="Metallo-hydrolase/oxidoreductase"/>
    <property type="match status" value="1"/>
</dbReference>
<evidence type="ECO:0000256" key="9">
    <source>
        <dbReference type="HAMAP-Rule" id="MF_01491"/>
    </source>
</evidence>
<keyword evidence="17" id="KW-1185">Reference proteome</keyword>
<evidence type="ECO:0000256" key="4">
    <source>
        <dbReference type="ARBA" id="ARBA00022759"/>
    </source>
</evidence>
<proteinExistence type="inferred from homology"/>
<dbReference type="SMART" id="SM00849">
    <property type="entry name" value="Lactamase_B"/>
    <property type="match status" value="1"/>
</dbReference>
<comment type="subunit">
    <text evidence="9">Homodimer, may be a subunit of the RNA degradosome.</text>
</comment>
<dbReference type="InterPro" id="IPR036866">
    <property type="entry name" value="RibonucZ/Hydroxyglut_hydro"/>
</dbReference>
<feature type="binding site" evidence="12">
    <location>
        <position position="138"/>
    </location>
    <ligand>
        <name>Zn(2+)</name>
        <dbReference type="ChEBI" id="CHEBI:29105"/>
        <label>1</label>
        <note>catalytic</note>
    </ligand>
</feature>
<evidence type="ECO:0000256" key="6">
    <source>
        <dbReference type="ARBA" id="ARBA00022833"/>
    </source>
</evidence>
<dbReference type="Pfam" id="PF07521">
    <property type="entry name" value="RMMBL"/>
    <property type="match status" value="1"/>
</dbReference>
<feature type="binding site" evidence="12">
    <location>
        <position position="141"/>
    </location>
    <ligand>
        <name>Zn(2+)</name>
        <dbReference type="ChEBI" id="CHEBI:29105"/>
        <label>1</label>
        <note>catalytic</note>
    </ligand>
</feature>
<keyword evidence="2 9" id="KW-0540">Nuclease</keyword>
<comment type="subcellular location">
    <subcellularLocation>
        <location evidence="9">Cytoplasm</location>
    </subcellularLocation>
</comment>
<evidence type="ECO:0000256" key="5">
    <source>
        <dbReference type="ARBA" id="ARBA00022801"/>
    </source>
</evidence>
<dbReference type="InterPro" id="IPR004613">
    <property type="entry name" value="RNase_J"/>
</dbReference>
<evidence type="ECO:0000313" key="17">
    <source>
        <dbReference type="Proteomes" id="UP001144471"/>
    </source>
</evidence>
<feature type="binding site" evidence="12">
    <location>
        <position position="140"/>
    </location>
    <ligand>
        <name>Zn(2+)</name>
        <dbReference type="ChEBI" id="CHEBI:29105"/>
        <label>1</label>
        <note>catalytic</note>
    </ligand>
</feature>
<gene>
    <name evidence="9 16" type="primary">rnj</name>
    <name evidence="16" type="ORF">PM10SUCC1_30960</name>
</gene>
<feature type="binding site" evidence="12">
    <location>
        <position position="208"/>
    </location>
    <ligand>
        <name>Zn(2+)</name>
        <dbReference type="ChEBI" id="CHEBI:29105"/>
        <label>1</label>
        <note>catalytic</note>
    </ligand>
</feature>
<name>A0A9W6GPP8_9FUSO</name>
<dbReference type="Gene3D" id="3.10.20.580">
    <property type="match status" value="1"/>
</dbReference>
<comment type="caution">
    <text evidence="16">The sequence shown here is derived from an EMBL/GenBank/DDBJ whole genome shotgun (WGS) entry which is preliminary data.</text>
</comment>
<feature type="compositionally biased region" description="Basic and acidic residues" evidence="14">
    <location>
        <begin position="1"/>
        <end position="12"/>
    </location>
</feature>
<dbReference type="InterPro" id="IPR006196">
    <property type="entry name" value="RNA-binding_domain_S1_IF1"/>
</dbReference>
<protein>
    <recommendedName>
        <fullName evidence="9">Ribonuclease J</fullName>
        <shortName evidence="9">RNase J</shortName>
        <ecNumber evidence="9">3.1.-.-</ecNumber>
    </recommendedName>
</protein>
<evidence type="ECO:0000256" key="11">
    <source>
        <dbReference type="PIRSR" id="PIRSR004803-2"/>
    </source>
</evidence>
<dbReference type="GO" id="GO:0004534">
    <property type="term" value="F:5'-3' RNA exonuclease activity"/>
    <property type="evidence" value="ECO:0007669"/>
    <property type="project" value="UniProtKB-UniRule"/>
</dbReference>
<keyword evidence="12" id="KW-0106">Calcium</keyword>
<evidence type="ECO:0000256" key="2">
    <source>
        <dbReference type="ARBA" id="ARBA00022722"/>
    </source>
</evidence>
<dbReference type="InterPro" id="IPR042173">
    <property type="entry name" value="RNase_J_2"/>
</dbReference>
<dbReference type="NCBIfam" id="TIGR00649">
    <property type="entry name" value="MG423"/>
    <property type="match status" value="1"/>
</dbReference>
<comment type="cofactor">
    <cofactor evidence="12">
        <name>Zn(2+)</name>
        <dbReference type="ChEBI" id="CHEBI:29105"/>
    </cofactor>
    <text evidence="12">Binds 2 Zn(2+) ions per subunit. It is not clear if Zn(2+) or Mg(2+) is physiologically important.</text>
</comment>
<dbReference type="GO" id="GO:0003723">
    <property type="term" value="F:RNA binding"/>
    <property type="evidence" value="ECO:0007669"/>
    <property type="project" value="UniProtKB-UniRule"/>
</dbReference>
<feature type="binding site" evidence="12">
    <location>
        <position position="111"/>
    </location>
    <ligand>
        <name>Ca(2+)</name>
        <dbReference type="ChEBI" id="CHEBI:29108"/>
    </ligand>
</feature>
<keyword evidence="5 9" id="KW-0378">Hydrolase</keyword>
<dbReference type="InterPro" id="IPR011108">
    <property type="entry name" value="RMMBL"/>
</dbReference>
<feature type="active site" description="Proton acceptor" evidence="10">
    <location>
        <position position="435"/>
    </location>
</feature>
<feature type="binding site" evidence="9 11">
    <location>
        <begin position="431"/>
        <end position="435"/>
    </location>
    <ligand>
        <name>substrate</name>
    </ligand>
</feature>
<dbReference type="InterPro" id="IPR001587">
    <property type="entry name" value="RNase_J_CS"/>
</dbReference>
<keyword evidence="8 9" id="KW-0694">RNA-binding</keyword>
<keyword evidence="13" id="KW-0648">Protein biosynthesis</keyword>
<dbReference type="InterPro" id="IPR030854">
    <property type="entry name" value="RNase_J_bac"/>
</dbReference>
<dbReference type="PROSITE" id="PS50832">
    <property type="entry name" value="S1_IF1_TYPE"/>
    <property type="match status" value="1"/>
</dbReference>
<dbReference type="HAMAP" id="MF_01491">
    <property type="entry name" value="RNase_J_bact"/>
    <property type="match status" value="1"/>
</dbReference>
<dbReference type="GO" id="GO:0005737">
    <property type="term" value="C:cytoplasm"/>
    <property type="evidence" value="ECO:0007669"/>
    <property type="project" value="UniProtKB-SubCell"/>
</dbReference>
<dbReference type="InterPro" id="IPR041636">
    <property type="entry name" value="RNase_J_C"/>
</dbReference>
<dbReference type="GO" id="GO:0003743">
    <property type="term" value="F:translation initiation factor activity"/>
    <property type="evidence" value="ECO:0007669"/>
    <property type="project" value="UniProtKB-UniRule"/>
</dbReference>
<keyword evidence="4 9" id="KW-0255">Endonuclease</keyword>
<dbReference type="PANTHER" id="PTHR43694:SF1">
    <property type="entry name" value="RIBONUCLEASE J"/>
    <property type="match status" value="1"/>
</dbReference>
<keyword evidence="7 9" id="KW-0269">Exonuclease</keyword>
<dbReference type="RefSeq" id="WP_281837248.1">
    <property type="nucleotide sequence ID" value="NZ_BSDY01000020.1"/>
</dbReference>
<feature type="binding site" evidence="12">
    <location>
        <position position="136"/>
    </location>
    <ligand>
        <name>Zn(2+)</name>
        <dbReference type="ChEBI" id="CHEBI:29105"/>
        <label>1</label>
        <note>catalytic</note>
    </ligand>
</feature>
<evidence type="ECO:0000256" key="1">
    <source>
        <dbReference type="ARBA" id="ARBA00022490"/>
    </source>
</evidence>
<feature type="domain" description="S1-like" evidence="15">
    <location>
        <begin position="375"/>
        <end position="427"/>
    </location>
</feature>
<dbReference type="GO" id="GO:0004521">
    <property type="term" value="F:RNA endonuclease activity"/>
    <property type="evidence" value="ECO:0007669"/>
    <property type="project" value="UniProtKB-UniRule"/>
</dbReference>
<keyword evidence="9" id="KW-0698">rRNA processing</keyword>
<comment type="cofactor">
    <cofactor evidence="12">
        <name>Ca(2+)</name>
        <dbReference type="ChEBI" id="CHEBI:29108"/>
    </cofactor>
    <text evidence="12">Binds 1 Ca(2+) cation per subunit. Seen in 1 crystal structure, it is not clear if it is physiologically important.</text>
</comment>
<evidence type="ECO:0000256" key="10">
    <source>
        <dbReference type="PIRSR" id="PIRSR004803-1"/>
    </source>
</evidence>
<comment type="function">
    <text evidence="9">An RNase that has 5'-3' exonuclease and possibly endonuclease activity. Involved in maturation of rRNA and in some organisms also mRNA maturation and/or decay.</text>
</comment>
<keyword evidence="13" id="KW-0396">Initiation factor</keyword>
<dbReference type="EC" id="3.1.-.-" evidence="9"/>
<organism evidence="16 17">
    <name type="scientific">Propionigenium maris DSM 9537</name>
    <dbReference type="NCBI Taxonomy" id="1123000"/>
    <lineage>
        <taxon>Bacteria</taxon>
        <taxon>Fusobacteriati</taxon>
        <taxon>Fusobacteriota</taxon>
        <taxon>Fusobacteriia</taxon>
        <taxon>Fusobacteriales</taxon>
        <taxon>Fusobacteriaceae</taxon>
        <taxon>Propionigenium</taxon>
    </lineage>
</organism>
<dbReference type="InterPro" id="IPR055132">
    <property type="entry name" value="RNase_J_b_CASP"/>
</dbReference>
<dbReference type="AlphaFoldDB" id="A0A9W6GPP8"/>
<dbReference type="Pfam" id="PF17770">
    <property type="entry name" value="RNase_J_C"/>
    <property type="match status" value="1"/>
</dbReference>
<keyword evidence="6 12" id="KW-0862">Zinc</keyword>
<dbReference type="PIRSF" id="PIRSF004803">
    <property type="entry name" value="RnjA"/>
    <property type="match status" value="1"/>
</dbReference>
<dbReference type="Pfam" id="PF00753">
    <property type="entry name" value="Lactamase_B"/>
    <property type="match status" value="1"/>
</dbReference>
<feature type="binding site" evidence="12">
    <location>
        <position position="113"/>
    </location>
    <ligand>
        <name>Ca(2+)</name>
        <dbReference type="ChEBI" id="CHEBI:29108"/>
    </ligand>
</feature>
<keyword evidence="1 9" id="KW-0963">Cytoplasm</keyword>
<evidence type="ECO:0000256" key="13">
    <source>
        <dbReference type="PROSITE-ProRule" id="PRU00181"/>
    </source>
</evidence>
<feature type="binding site" evidence="12">
    <location>
        <position position="510"/>
    </location>
    <ligand>
        <name>Ca(2+)</name>
        <dbReference type="ChEBI" id="CHEBI:29108"/>
    </ligand>
</feature>
<dbReference type="InterPro" id="IPR001279">
    <property type="entry name" value="Metallo-B-lactamas"/>
</dbReference>
<feature type="compositionally biased region" description="Basic residues" evidence="14">
    <location>
        <begin position="13"/>
        <end position="24"/>
    </location>
</feature>
<evidence type="ECO:0000256" key="8">
    <source>
        <dbReference type="ARBA" id="ARBA00022884"/>
    </source>
</evidence>
<dbReference type="Gene3D" id="3.40.50.10710">
    <property type="entry name" value="Metallo-hydrolase/oxidoreductase"/>
    <property type="match status" value="1"/>
</dbReference>
<evidence type="ECO:0000259" key="15">
    <source>
        <dbReference type="PROSITE" id="PS50832"/>
    </source>
</evidence>
<feature type="binding site" evidence="12">
    <location>
        <position position="457"/>
    </location>
    <ligand>
        <name>Zn(2+)</name>
        <dbReference type="ChEBI" id="CHEBI:29105"/>
        <label>1</label>
        <note>catalytic</note>
    </ligand>
</feature>
<feature type="binding site" evidence="12">
    <location>
        <position position="230"/>
    </location>
    <ligand>
        <name>Zn(2+)</name>
        <dbReference type="ChEBI" id="CHEBI:29105"/>
        <label>1</label>
        <note>catalytic</note>
    </ligand>
</feature>
<comment type="similarity">
    <text evidence="9">Belongs to the metallo-beta-lactamase superfamily. RNA-metabolizing metallo-beta-lactamase-like family. Bacterial RNase J subfamily.</text>
</comment>
<sequence length="622" mass="68515">MSIKHQEKEIKKKFPWYRNKKKKAAPNSNEAVETKEEKTEVAAKPVATAEGKPAPKRKSKEAEKAKKEEKMFVIPLGGLDEIGKNMTLIQYRDEIIIVDAGMAFPDDELLGIDIVLPDYSYLESNREKIKGVFITHGHEDHIGGLPYLYGKIDTNIPTYGGRLGLALAKSKFEEPGLGRKTPKMKEIKGRSRIKSGKYFTVEFIKVTHSTADCYALAITTPAGTILHTGDFKMDLTPVDGVGVDFLRLAQLGESGVDLLLSDSTNSEVAGYTPSEKSVGEALKTEFMKAKGRIVVAAFASHIHRLQQIIDVAHLNKRKVAVDGRSMVKVFDIASKLGYLKIPKNIMVSLAEIEKLPENKAVILCTGTQGEPMAALSRIAKKMHKHIKLRKGDTVIISATPIPGNERAVYNNINNLLKHEADVVFRKIAGIHVSGHASKDEQKLMLNLVKPKHFMPVHGEYKMLKAHKETAMETGIPEKNIIIATNGNKIEVTKSKAKIAGKVNSGIVLVDGLGVGDIGNIVLRDRQQLAQDGVVTVVMTISKETGSILAGPDIVTRGFVYSRDSERMINEVAGAIREKLKTLEEKNVTEWAALKTAARDVASKHFYDKTKRNPVILPIIMEV</sequence>
<feature type="binding site" evidence="11">
    <location>
        <begin position="299"/>
        <end position="301"/>
    </location>
    <ligand>
        <name>substrate</name>
    </ligand>
</feature>
<evidence type="ECO:0000256" key="3">
    <source>
        <dbReference type="ARBA" id="ARBA00022723"/>
    </source>
</evidence>
<dbReference type="PROSITE" id="PS01292">
    <property type="entry name" value="UPF0036"/>
    <property type="match status" value="1"/>
</dbReference>
<evidence type="ECO:0000256" key="14">
    <source>
        <dbReference type="SAM" id="MobiDB-lite"/>
    </source>
</evidence>
<dbReference type="GO" id="GO:0006364">
    <property type="term" value="P:rRNA processing"/>
    <property type="evidence" value="ECO:0007669"/>
    <property type="project" value="UniProtKB-UniRule"/>
</dbReference>
<dbReference type="EMBL" id="BSDY01000020">
    <property type="protein sequence ID" value="GLI57582.1"/>
    <property type="molecule type" value="Genomic_DNA"/>
</dbReference>
<keyword evidence="3 12" id="KW-0479">Metal-binding</keyword>
<dbReference type="CDD" id="cd07714">
    <property type="entry name" value="RNaseJ_MBL-fold"/>
    <property type="match status" value="1"/>
</dbReference>
<feature type="active site" description="Proton donor" evidence="10">
    <location>
        <position position="262"/>
    </location>
</feature>
<dbReference type="PANTHER" id="PTHR43694">
    <property type="entry name" value="RIBONUCLEASE J"/>
    <property type="match status" value="1"/>
</dbReference>
<feature type="compositionally biased region" description="Basic and acidic residues" evidence="14">
    <location>
        <begin position="32"/>
        <end position="41"/>
    </location>
</feature>
<evidence type="ECO:0000256" key="7">
    <source>
        <dbReference type="ARBA" id="ARBA00022839"/>
    </source>
</evidence>
<accession>A0A9W6GPP8</accession>
<dbReference type="Proteomes" id="UP001144471">
    <property type="component" value="Unassembled WGS sequence"/>
</dbReference>
<evidence type="ECO:0000256" key="12">
    <source>
        <dbReference type="PIRSR" id="PIRSR004803-3"/>
    </source>
</evidence>
<dbReference type="GO" id="GO:0008270">
    <property type="term" value="F:zinc ion binding"/>
    <property type="evidence" value="ECO:0007669"/>
    <property type="project" value="InterPro"/>
</dbReference>
<dbReference type="Gene3D" id="3.60.15.10">
    <property type="entry name" value="Ribonuclease Z/Hydroxyacylglutathione hydrolase-like"/>
    <property type="match status" value="1"/>
</dbReference>
<feature type="region of interest" description="Disordered" evidence="14">
    <location>
        <begin position="1"/>
        <end position="64"/>
    </location>
</feature>